<dbReference type="PANTHER" id="PTHR31061:SF24">
    <property type="entry name" value="LD22376P"/>
    <property type="match status" value="1"/>
</dbReference>
<feature type="transmembrane region" description="Helical" evidence="2">
    <location>
        <begin position="75"/>
        <end position="95"/>
    </location>
</feature>
<evidence type="ECO:0000259" key="3">
    <source>
        <dbReference type="Pfam" id="PF07786"/>
    </source>
</evidence>
<dbReference type="Pfam" id="PF07786">
    <property type="entry name" value="HGSNAT_cat"/>
    <property type="match status" value="1"/>
</dbReference>
<organism evidence="4 5">
    <name type="scientific">Telmatocola sphagniphila</name>
    <dbReference type="NCBI Taxonomy" id="1123043"/>
    <lineage>
        <taxon>Bacteria</taxon>
        <taxon>Pseudomonadati</taxon>
        <taxon>Planctomycetota</taxon>
        <taxon>Planctomycetia</taxon>
        <taxon>Gemmatales</taxon>
        <taxon>Gemmataceae</taxon>
    </lineage>
</organism>
<feature type="transmembrane region" description="Helical" evidence="2">
    <location>
        <begin position="35"/>
        <end position="55"/>
    </location>
</feature>
<dbReference type="RefSeq" id="WP_213498073.1">
    <property type="nucleotide sequence ID" value="NZ_CP074694.1"/>
</dbReference>
<feature type="transmembrane region" description="Helical" evidence="2">
    <location>
        <begin position="250"/>
        <end position="275"/>
    </location>
</feature>
<proteinExistence type="predicted"/>
<evidence type="ECO:0000313" key="4">
    <source>
        <dbReference type="EMBL" id="QVL33183.1"/>
    </source>
</evidence>
<dbReference type="KEGG" id="tsph:KIH39_04495"/>
<feature type="region of interest" description="Disordered" evidence="1">
    <location>
        <begin position="1"/>
        <end position="23"/>
    </location>
</feature>
<evidence type="ECO:0000256" key="2">
    <source>
        <dbReference type="SAM" id="Phobius"/>
    </source>
</evidence>
<keyword evidence="2" id="KW-0472">Membrane</keyword>
<feature type="domain" description="Heparan-alpha-glucosaminide N-acetyltransferase catalytic" evidence="3">
    <location>
        <begin position="28"/>
        <end position="190"/>
    </location>
</feature>
<reference evidence="4" key="1">
    <citation type="submission" date="2021-05" db="EMBL/GenBank/DDBJ databases">
        <title>Complete genome sequence of the cellulolytic planctomycete Telmatocola sphagniphila SP2T and characterization of the first cellulase from planctomycetes.</title>
        <authorList>
            <person name="Rakitin A.L."/>
            <person name="Beletsky A.V."/>
            <person name="Naumoff D.G."/>
            <person name="Kulichevskaya I.S."/>
            <person name="Mardanov A.V."/>
            <person name="Ravin N.V."/>
            <person name="Dedysh S.N."/>
        </authorList>
    </citation>
    <scope>NUCLEOTIDE SEQUENCE</scope>
    <source>
        <strain evidence="4">SP2T</strain>
    </source>
</reference>
<feature type="transmembrane region" description="Helical" evidence="2">
    <location>
        <begin position="178"/>
        <end position="200"/>
    </location>
</feature>
<keyword evidence="2" id="KW-1133">Transmembrane helix</keyword>
<feature type="transmembrane region" description="Helical" evidence="2">
    <location>
        <begin position="145"/>
        <end position="166"/>
    </location>
</feature>
<feature type="transmembrane region" description="Helical" evidence="2">
    <location>
        <begin position="339"/>
        <end position="358"/>
    </location>
</feature>
<dbReference type="PANTHER" id="PTHR31061">
    <property type="entry name" value="LD22376P"/>
    <property type="match status" value="1"/>
</dbReference>
<keyword evidence="2" id="KW-0812">Transmembrane</keyword>
<dbReference type="InterPro" id="IPR012429">
    <property type="entry name" value="HGSNAT_cat"/>
</dbReference>
<sequence length="431" mass="47729">MNGTTAHEGSGAQNGSNASRFPDSQKQRLNSLDQFRGFVVLGMVFVNFIGDFDWVQQRAPVLRHNNTYFSFADTIMPAFHFAVGFSLRLSFLRLLNQVGTSQTLLRFLRRILGLALIGVVLEFSANKSLSWGELTSKNTLDILMPLLKSGFWNTLTIIAVASLWVLPVAGARARWRICYLFFGMALHLAICHAFYFNFLVGRPNILSDSLGSTSIRGLDGGPLGFLAWGSLQLAGTLVCDLMVGLRQGTAFIAVLLAGLLCSAVGYLISCLAMLYPVTQPPTQKESGLVIATSPVILPAIDWKNIDYRQLRALPPFVQPAAEEQREYNYWLVSKRIVSLPFQFTALGYSLLVFAAFLLLSDGLKISLGLLRTFGQNPLASYLAHEIISRAVASIAPSDAPLYWVIGSFGVYFLLTYSFIRQLEKKKIFLRM</sequence>
<protein>
    <submittedName>
        <fullName evidence="4">DUF1624 domain-containing protein</fullName>
    </submittedName>
</protein>
<feature type="transmembrane region" description="Helical" evidence="2">
    <location>
        <begin position="107"/>
        <end position="125"/>
    </location>
</feature>
<dbReference type="EMBL" id="CP074694">
    <property type="protein sequence ID" value="QVL33183.1"/>
    <property type="molecule type" value="Genomic_DNA"/>
</dbReference>
<keyword evidence="5" id="KW-1185">Reference proteome</keyword>
<dbReference type="AlphaFoldDB" id="A0A8E6B9S5"/>
<evidence type="ECO:0000256" key="1">
    <source>
        <dbReference type="SAM" id="MobiDB-lite"/>
    </source>
</evidence>
<gene>
    <name evidence="4" type="ORF">KIH39_04495</name>
</gene>
<feature type="transmembrane region" description="Helical" evidence="2">
    <location>
        <begin position="401"/>
        <end position="419"/>
    </location>
</feature>
<name>A0A8E6B9S5_9BACT</name>
<evidence type="ECO:0000313" key="5">
    <source>
        <dbReference type="Proteomes" id="UP000676194"/>
    </source>
</evidence>
<accession>A0A8E6B9S5</accession>
<dbReference type="Proteomes" id="UP000676194">
    <property type="component" value="Chromosome"/>
</dbReference>